<evidence type="ECO:0000313" key="3">
    <source>
        <dbReference type="Proteomes" id="UP001597322"/>
    </source>
</evidence>
<comment type="caution">
    <text evidence="2">The sequence shown here is derived from an EMBL/GenBank/DDBJ whole genome shotgun (WGS) entry which is preliminary data.</text>
</comment>
<accession>A0ABW4M511</accession>
<protein>
    <submittedName>
        <fullName evidence="2">Invasion associated locus B family protein</fullName>
    </submittedName>
</protein>
<dbReference type="InterPro" id="IPR010642">
    <property type="entry name" value="Invasion_prot_B"/>
</dbReference>
<feature type="chain" id="PRO_5046636737" evidence="1">
    <location>
        <begin position="22"/>
        <end position="165"/>
    </location>
</feature>
<organism evidence="2 3">
    <name type="scientific">Rhizobium helianthi</name>
    <dbReference type="NCBI Taxonomy" id="1132695"/>
    <lineage>
        <taxon>Bacteria</taxon>
        <taxon>Pseudomonadati</taxon>
        <taxon>Pseudomonadota</taxon>
        <taxon>Alphaproteobacteria</taxon>
        <taxon>Hyphomicrobiales</taxon>
        <taxon>Rhizobiaceae</taxon>
        <taxon>Rhizobium/Agrobacterium group</taxon>
        <taxon>Rhizobium</taxon>
    </lineage>
</organism>
<dbReference type="InterPro" id="IPR038696">
    <property type="entry name" value="IalB_sf"/>
</dbReference>
<proteinExistence type="predicted"/>
<evidence type="ECO:0000256" key="1">
    <source>
        <dbReference type="SAM" id="SignalP"/>
    </source>
</evidence>
<dbReference type="Gene3D" id="2.60.40.1880">
    <property type="entry name" value="Invasion associated locus B (IalB) protein"/>
    <property type="match status" value="1"/>
</dbReference>
<dbReference type="EMBL" id="JBHUEQ010000021">
    <property type="protein sequence ID" value="MFD1746072.1"/>
    <property type="molecule type" value="Genomic_DNA"/>
</dbReference>
<reference evidence="3" key="1">
    <citation type="journal article" date="2019" name="Int. J. Syst. Evol. Microbiol.">
        <title>The Global Catalogue of Microorganisms (GCM) 10K type strain sequencing project: providing services to taxonomists for standard genome sequencing and annotation.</title>
        <authorList>
            <consortium name="The Broad Institute Genomics Platform"/>
            <consortium name="The Broad Institute Genome Sequencing Center for Infectious Disease"/>
            <person name="Wu L."/>
            <person name="Ma J."/>
        </authorList>
    </citation>
    <scope>NUCLEOTIDE SEQUENCE [LARGE SCALE GENOMIC DNA]</scope>
    <source>
        <strain evidence="3">CG52</strain>
    </source>
</reference>
<gene>
    <name evidence="2" type="ORF">ACFSE1_11425</name>
</gene>
<evidence type="ECO:0000313" key="2">
    <source>
        <dbReference type="EMBL" id="MFD1746072.1"/>
    </source>
</evidence>
<dbReference type="Pfam" id="PF06776">
    <property type="entry name" value="IalB"/>
    <property type="match status" value="1"/>
</dbReference>
<feature type="signal peptide" evidence="1">
    <location>
        <begin position="1"/>
        <end position="21"/>
    </location>
</feature>
<name>A0ABW4M511_9HYPH</name>
<keyword evidence="3" id="KW-1185">Reference proteome</keyword>
<dbReference type="Proteomes" id="UP001597322">
    <property type="component" value="Unassembled WGS sequence"/>
</dbReference>
<keyword evidence="1" id="KW-0732">Signal</keyword>
<sequence>MSKKTCALAISIALLSTAAMAAQPSRVQQFDAWGVYSYGSGSGKSCYILSVPVQQMPAGVNHGDNFFLVAPQAGKSNMMPQTIMGYGLKAGSNITVSIGNDTFTMVPKENAAWVRDPAREPALVAAMRGGSEMLVKATSARGTNTSYTYSLKGVTAALNAVSKCR</sequence>
<dbReference type="RefSeq" id="WP_377400983.1">
    <property type="nucleotide sequence ID" value="NZ_JBHUEQ010000021.1"/>
</dbReference>